<reference evidence="2 3" key="1">
    <citation type="journal article" date="2024" name="Commun. Biol.">
        <title>Comparative genomic analysis of thermophilic fungi reveals convergent evolutionary adaptations and gene losses.</title>
        <authorList>
            <person name="Steindorff A.S."/>
            <person name="Aguilar-Pontes M.V."/>
            <person name="Robinson A.J."/>
            <person name="Andreopoulos B."/>
            <person name="LaButti K."/>
            <person name="Kuo A."/>
            <person name="Mondo S."/>
            <person name="Riley R."/>
            <person name="Otillar R."/>
            <person name="Haridas S."/>
            <person name="Lipzen A."/>
            <person name="Grimwood J."/>
            <person name="Schmutz J."/>
            <person name="Clum A."/>
            <person name="Reid I.D."/>
            <person name="Moisan M.C."/>
            <person name="Butler G."/>
            <person name="Nguyen T.T.M."/>
            <person name="Dewar K."/>
            <person name="Conant G."/>
            <person name="Drula E."/>
            <person name="Henrissat B."/>
            <person name="Hansel C."/>
            <person name="Singer S."/>
            <person name="Hutchinson M.I."/>
            <person name="de Vries R.P."/>
            <person name="Natvig D.O."/>
            <person name="Powell A.J."/>
            <person name="Tsang A."/>
            <person name="Grigoriev I.V."/>
        </authorList>
    </citation>
    <scope>NUCLEOTIDE SEQUENCE [LARGE SCALE GENOMIC DNA]</scope>
    <source>
        <strain evidence="2 3">ATCC 24622</strain>
    </source>
</reference>
<dbReference type="Proteomes" id="UP001586593">
    <property type="component" value="Unassembled WGS sequence"/>
</dbReference>
<organism evidence="2 3">
    <name type="scientific">Phialemonium thermophilum</name>
    <dbReference type="NCBI Taxonomy" id="223376"/>
    <lineage>
        <taxon>Eukaryota</taxon>
        <taxon>Fungi</taxon>
        <taxon>Dikarya</taxon>
        <taxon>Ascomycota</taxon>
        <taxon>Pezizomycotina</taxon>
        <taxon>Sordariomycetes</taxon>
        <taxon>Sordariomycetidae</taxon>
        <taxon>Cephalothecales</taxon>
        <taxon>Cephalothecaceae</taxon>
        <taxon>Phialemonium</taxon>
    </lineage>
</organism>
<dbReference type="Gene3D" id="6.20.350.10">
    <property type="match status" value="1"/>
</dbReference>
<evidence type="ECO:0000313" key="3">
    <source>
        <dbReference type="Proteomes" id="UP001586593"/>
    </source>
</evidence>
<name>A0ABR3XFN9_9PEZI</name>
<dbReference type="InterPro" id="IPR003032">
    <property type="entry name" value="Ryanodine_rcpt"/>
</dbReference>
<dbReference type="Pfam" id="PF02026">
    <property type="entry name" value="RyR"/>
    <property type="match status" value="1"/>
</dbReference>
<accession>A0ABR3XFN9</accession>
<protein>
    <recommendedName>
        <fullName evidence="1">Ryanodine receptor Ryr domain-containing protein</fullName>
    </recommendedName>
</protein>
<evidence type="ECO:0000259" key="1">
    <source>
        <dbReference type="Pfam" id="PF02026"/>
    </source>
</evidence>
<sequence>MLSDMNLSEISLKIHKPPSLLTLDAASSGIRSVVELEFHQIHGRDAFRVKTKQALNTQPRWHAVKALSPQTTHDDICLWVLQDADEQSSFTDRDSDAAICAIRQNRPRFLLYHMSAPLCKGKLWNTLRRGPFVGAGDQQDPEQLILIVSADDLRAEGVELSYGLSWERTCQDFVEQLGSVGRLVTLVTCAHLIVRFGCDGAIYHRGLQAAKPVLLFDAAGIEGEFERRNVGAVPGVAEAFVAGFAQGLACSADFIIEDAVKSGLWAARRLASRGLASCEPLAFAMPDITQDLGMRENERGLLRFRIPSDEIGSGSDGNWSLIDYLIGDPAEIGRRIVTSGVEAIAGQVPLASFRNLVVFDRQEIESFGTLSNFLREYLSRPQTRPLNIALCGPVGSGKAFASFEVASSVSSNWGRLRFDLSQFAGVEDLQAAFHSARDCTLRGKIPLVYFNGFDSPLSGAPLGWLPHVLPAMLGGSFSDNGTSRPIGPAVFLFGSTIFESSSKLQRRAASATAATTRLSDFVNCLHGSIDVLGLNRIDFGDGVDRLYPVRRAVVLRRLLGEREPGLLSGTGGRLDIDDGILNSLLLTPHYRQGIRSLRSILAMSRLTGCRHFDRAALPPASQLALHVLYEDFEACRRGLSVSDSVREAMAERLHEVYLQATSHRLEKPVLWRSLDQELKMSSRAHVDAIPQKLRLISCFLSEKQEYREPVLKLEPEQIELLAEAEHDRWNSERLQKQWRLGEREREKRKNPFLVPWGDLDENYRDIDRAMVASYPTIVQPYKIYRMGGLDETRYHPS</sequence>
<dbReference type="EMBL" id="JAZHXJ010000101">
    <property type="protein sequence ID" value="KAL1874773.1"/>
    <property type="molecule type" value="Genomic_DNA"/>
</dbReference>
<gene>
    <name evidence="2" type="ORF">VTK73DRAFT_192</name>
</gene>
<comment type="caution">
    <text evidence="2">The sequence shown here is derived from an EMBL/GenBank/DDBJ whole genome shotgun (WGS) entry which is preliminary data.</text>
</comment>
<feature type="domain" description="Ryanodine receptor Ryr" evidence="1">
    <location>
        <begin position="718"/>
        <end position="772"/>
    </location>
</feature>
<keyword evidence="3" id="KW-1185">Reference proteome</keyword>
<proteinExistence type="predicted"/>
<evidence type="ECO:0000313" key="2">
    <source>
        <dbReference type="EMBL" id="KAL1874773.1"/>
    </source>
</evidence>